<keyword evidence="2" id="KW-1185">Reference proteome</keyword>
<proteinExistence type="predicted"/>
<evidence type="ECO:0000313" key="2">
    <source>
        <dbReference type="Proteomes" id="UP001286313"/>
    </source>
</evidence>
<evidence type="ECO:0000313" key="1">
    <source>
        <dbReference type="EMBL" id="KAK3890184.1"/>
    </source>
</evidence>
<name>A0AAE1KYW1_PETCI</name>
<gene>
    <name evidence="1" type="ORF">Pcinc_005843</name>
</gene>
<dbReference type="Proteomes" id="UP001286313">
    <property type="component" value="Unassembled WGS sequence"/>
</dbReference>
<dbReference type="EMBL" id="JAWQEG010000436">
    <property type="protein sequence ID" value="KAK3890184.1"/>
    <property type="molecule type" value="Genomic_DNA"/>
</dbReference>
<protein>
    <submittedName>
        <fullName evidence="1">Uncharacterized protein</fullName>
    </submittedName>
</protein>
<organism evidence="1 2">
    <name type="scientific">Petrolisthes cinctipes</name>
    <name type="common">Flat porcelain crab</name>
    <dbReference type="NCBI Taxonomy" id="88211"/>
    <lineage>
        <taxon>Eukaryota</taxon>
        <taxon>Metazoa</taxon>
        <taxon>Ecdysozoa</taxon>
        <taxon>Arthropoda</taxon>
        <taxon>Crustacea</taxon>
        <taxon>Multicrustacea</taxon>
        <taxon>Malacostraca</taxon>
        <taxon>Eumalacostraca</taxon>
        <taxon>Eucarida</taxon>
        <taxon>Decapoda</taxon>
        <taxon>Pleocyemata</taxon>
        <taxon>Anomura</taxon>
        <taxon>Galatheoidea</taxon>
        <taxon>Porcellanidae</taxon>
        <taxon>Petrolisthes</taxon>
    </lineage>
</organism>
<sequence length="102" mass="11591">MEQAGVQTRSQARQEEACEEEVSLVAIMKFMQTQSERQEELLQEQKVQLQEQGPRVVNRMAMVGVQLRGNLRSLMAKFHGKLTEFSMSCLQTRMGGMTGRGQ</sequence>
<comment type="caution">
    <text evidence="1">The sequence shown here is derived from an EMBL/GenBank/DDBJ whole genome shotgun (WGS) entry which is preliminary data.</text>
</comment>
<dbReference type="AlphaFoldDB" id="A0AAE1KYW1"/>
<accession>A0AAE1KYW1</accession>
<reference evidence="1" key="1">
    <citation type="submission" date="2023-10" db="EMBL/GenBank/DDBJ databases">
        <title>Genome assemblies of two species of porcelain crab, Petrolisthes cinctipes and Petrolisthes manimaculis (Anomura: Porcellanidae).</title>
        <authorList>
            <person name="Angst P."/>
        </authorList>
    </citation>
    <scope>NUCLEOTIDE SEQUENCE</scope>
    <source>
        <strain evidence="1">PB745_01</strain>
        <tissue evidence="1">Gill</tissue>
    </source>
</reference>